<evidence type="ECO:0000256" key="1">
    <source>
        <dbReference type="SAM" id="Phobius"/>
    </source>
</evidence>
<keyword evidence="3" id="KW-1185">Reference proteome</keyword>
<reference evidence="3" key="1">
    <citation type="submission" date="2015-01" db="EMBL/GenBank/DDBJ databases">
        <authorList>
            <person name="Aksoy S."/>
            <person name="Warren W."/>
            <person name="Wilson R.K."/>
        </authorList>
    </citation>
    <scope>NUCLEOTIDE SEQUENCE [LARGE SCALE GENOMIC DNA]</scope>
    <source>
        <strain evidence="3">IAEA</strain>
    </source>
</reference>
<proteinExistence type="predicted"/>
<dbReference type="EMBL" id="JXJN01007267">
    <property type="status" value="NOT_ANNOTATED_CDS"/>
    <property type="molecule type" value="Genomic_DNA"/>
</dbReference>
<feature type="transmembrane region" description="Helical" evidence="1">
    <location>
        <begin position="157"/>
        <end position="177"/>
    </location>
</feature>
<feature type="transmembrane region" description="Helical" evidence="1">
    <location>
        <begin position="189"/>
        <end position="211"/>
    </location>
</feature>
<keyword evidence="1" id="KW-0812">Transmembrane</keyword>
<feature type="transmembrane region" description="Helical" evidence="1">
    <location>
        <begin position="122"/>
        <end position="145"/>
    </location>
</feature>
<name>A0A1B0B1R8_9MUSC</name>
<keyword evidence="1" id="KW-0472">Membrane</keyword>
<protein>
    <submittedName>
        <fullName evidence="2">Uncharacterized protein</fullName>
    </submittedName>
</protein>
<dbReference type="EnsemblMetazoa" id="GPPI016020-RA">
    <property type="protein sequence ID" value="GPPI016020-PA"/>
    <property type="gene ID" value="GPPI016020"/>
</dbReference>
<accession>A0A1B0B1R8</accession>
<sequence>MQASIEDALSNAHHCCCLHRRLQYWINFNKSYLYETTIGEIIDNPDIVFVDKQSIIEWALRNLKVILEEAEPLGRMTRTDLFVTTAIIKKMPSLTLLGSQAVIKYLRSHFLISKIAQAVENSNVWCVSTNVTIFNIFASFHLFVYQTHSVRTENCPLTVCFGGYFIVIIGYSCSLSAQFELWLTQGRLYGNITLFLLELFVPSYFELAIYGKIKSDVVGGKIDATVLCIFIGINQIADVTMGDESRAHRHSVFEKNYID</sequence>
<evidence type="ECO:0000313" key="2">
    <source>
        <dbReference type="EnsemblMetazoa" id="GPPI016020-PA"/>
    </source>
</evidence>
<dbReference type="VEuPathDB" id="VectorBase:GPPI016020"/>
<organism evidence="2 3">
    <name type="scientific">Glossina palpalis gambiensis</name>
    <dbReference type="NCBI Taxonomy" id="67801"/>
    <lineage>
        <taxon>Eukaryota</taxon>
        <taxon>Metazoa</taxon>
        <taxon>Ecdysozoa</taxon>
        <taxon>Arthropoda</taxon>
        <taxon>Hexapoda</taxon>
        <taxon>Insecta</taxon>
        <taxon>Pterygota</taxon>
        <taxon>Neoptera</taxon>
        <taxon>Endopterygota</taxon>
        <taxon>Diptera</taxon>
        <taxon>Brachycera</taxon>
        <taxon>Muscomorpha</taxon>
        <taxon>Hippoboscoidea</taxon>
        <taxon>Glossinidae</taxon>
        <taxon>Glossina</taxon>
    </lineage>
</organism>
<dbReference type="Proteomes" id="UP000092460">
    <property type="component" value="Unassembled WGS sequence"/>
</dbReference>
<reference evidence="2" key="2">
    <citation type="submission" date="2020-05" db="UniProtKB">
        <authorList>
            <consortium name="EnsemblMetazoa"/>
        </authorList>
    </citation>
    <scope>IDENTIFICATION</scope>
    <source>
        <strain evidence="2">IAEA</strain>
    </source>
</reference>
<dbReference type="AlphaFoldDB" id="A0A1B0B1R8"/>
<evidence type="ECO:0000313" key="3">
    <source>
        <dbReference type="Proteomes" id="UP000092460"/>
    </source>
</evidence>
<keyword evidence="1" id="KW-1133">Transmembrane helix</keyword>